<reference evidence="6" key="1">
    <citation type="submission" date="2023-02" db="EMBL/GenBank/DDBJ databases">
        <title>Tahibacter soli sp. nov. isolated from soil.</title>
        <authorList>
            <person name="Baek J.H."/>
            <person name="Lee J.K."/>
            <person name="Choi D.G."/>
            <person name="Jeon C.O."/>
        </authorList>
    </citation>
    <scope>NUCLEOTIDE SEQUENCE</scope>
    <source>
        <strain evidence="6">BL</strain>
    </source>
</reference>
<comment type="similarity">
    <text evidence="1">Belongs to the LysR transcriptional regulatory family.</text>
</comment>
<dbReference type="GO" id="GO:0003677">
    <property type="term" value="F:DNA binding"/>
    <property type="evidence" value="ECO:0007669"/>
    <property type="project" value="UniProtKB-KW"/>
</dbReference>
<keyword evidence="4" id="KW-0804">Transcription</keyword>
<evidence type="ECO:0000256" key="1">
    <source>
        <dbReference type="ARBA" id="ARBA00009437"/>
    </source>
</evidence>
<dbReference type="Pfam" id="PF03466">
    <property type="entry name" value="LysR_substrate"/>
    <property type="match status" value="1"/>
</dbReference>
<dbReference type="GO" id="GO:0032993">
    <property type="term" value="C:protein-DNA complex"/>
    <property type="evidence" value="ECO:0007669"/>
    <property type="project" value="TreeGrafter"/>
</dbReference>
<evidence type="ECO:0000256" key="3">
    <source>
        <dbReference type="ARBA" id="ARBA00023125"/>
    </source>
</evidence>
<dbReference type="RefSeq" id="WP_263540816.1">
    <property type="nucleotide sequence ID" value="NZ_JAOVZO020000019.1"/>
</dbReference>
<dbReference type="Proteomes" id="UP001139971">
    <property type="component" value="Unassembled WGS sequence"/>
</dbReference>
<sequence>MKLTFRQLQYAIAAARYGSLTAAADALHISQPSISVAITQIEEYFGRALFVRQRGSGIALTAFGQAALAKAREVLSNVEALEALADEDAAPHGEFVLGCFEDLAPYCVPPILARLARKFPAINVIVREEGFDNIGRHLDEGVADLAISYDLGLSTSIVRVVLCELAPQALLPADHPLVAQAAVTLADLARYNVILTDQAQSWQHILELFYLRGVRPLRATRTGSFELQRGMIANGFGVGIAYSRPFSDYSYDGKPLVRRAIADPLPLQRILLARNEKSMQTAAHRAFIDEAKSWFEEVWAPPAKAAA</sequence>
<dbReference type="InterPro" id="IPR036388">
    <property type="entry name" value="WH-like_DNA-bd_sf"/>
</dbReference>
<name>A0A9X3YM58_9GAMM</name>
<dbReference type="AlphaFoldDB" id="A0A9X3YM58"/>
<keyword evidence="7" id="KW-1185">Reference proteome</keyword>
<keyword evidence="2" id="KW-0805">Transcription regulation</keyword>
<dbReference type="InterPro" id="IPR000847">
    <property type="entry name" value="LysR_HTH_N"/>
</dbReference>
<dbReference type="EMBL" id="JAOVZO020000019">
    <property type="protein sequence ID" value="MDC8014946.1"/>
    <property type="molecule type" value="Genomic_DNA"/>
</dbReference>
<evidence type="ECO:0000256" key="2">
    <source>
        <dbReference type="ARBA" id="ARBA00023015"/>
    </source>
</evidence>
<dbReference type="InterPro" id="IPR036390">
    <property type="entry name" value="WH_DNA-bd_sf"/>
</dbReference>
<dbReference type="SUPFAM" id="SSF46785">
    <property type="entry name" value="Winged helix' DNA-binding domain"/>
    <property type="match status" value="1"/>
</dbReference>
<evidence type="ECO:0000313" key="7">
    <source>
        <dbReference type="Proteomes" id="UP001139971"/>
    </source>
</evidence>
<feature type="domain" description="HTH lysR-type" evidence="5">
    <location>
        <begin position="3"/>
        <end position="61"/>
    </location>
</feature>
<dbReference type="InterPro" id="IPR005119">
    <property type="entry name" value="LysR_subst-bd"/>
</dbReference>
<proteinExistence type="inferred from homology"/>
<dbReference type="Gene3D" id="1.10.10.10">
    <property type="entry name" value="Winged helix-like DNA-binding domain superfamily/Winged helix DNA-binding domain"/>
    <property type="match status" value="1"/>
</dbReference>
<comment type="caution">
    <text evidence="6">The sequence shown here is derived from an EMBL/GenBank/DDBJ whole genome shotgun (WGS) entry which is preliminary data.</text>
</comment>
<dbReference type="Pfam" id="PF00126">
    <property type="entry name" value="HTH_1"/>
    <property type="match status" value="1"/>
</dbReference>
<evidence type="ECO:0000259" key="5">
    <source>
        <dbReference type="PROSITE" id="PS50931"/>
    </source>
</evidence>
<dbReference type="PANTHER" id="PTHR30346">
    <property type="entry name" value="TRANSCRIPTIONAL DUAL REGULATOR HCAR-RELATED"/>
    <property type="match status" value="1"/>
</dbReference>
<gene>
    <name evidence="6" type="ORF">OD750_020570</name>
</gene>
<dbReference type="SUPFAM" id="SSF53850">
    <property type="entry name" value="Periplasmic binding protein-like II"/>
    <property type="match status" value="1"/>
</dbReference>
<keyword evidence="3" id="KW-0238">DNA-binding</keyword>
<accession>A0A9X3YM58</accession>
<evidence type="ECO:0000313" key="6">
    <source>
        <dbReference type="EMBL" id="MDC8014946.1"/>
    </source>
</evidence>
<protein>
    <submittedName>
        <fullName evidence="6">LysR family transcriptional regulator</fullName>
    </submittedName>
</protein>
<organism evidence="6 7">
    <name type="scientific">Tahibacter soli</name>
    <dbReference type="NCBI Taxonomy" id="2983605"/>
    <lineage>
        <taxon>Bacteria</taxon>
        <taxon>Pseudomonadati</taxon>
        <taxon>Pseudomonadota</taxon>
        <taxon>Gammaproteobacteria</taxon>
        <taxon>Lysobacterales</taxon>
        <taxon>Rhodanobacteraceae</taxon>
        <taxon>Tahibacter</taxon>
    </lineage>
</organism>
<dbReference type="PANTHER" id="PTHR30346:SF0">
    <property type="entry name" value="HCA OPERON TRANSCRIPTIONAL ACTIVATOR HCAR"/>
    <property type="match status" value="1"/>
</dbReference>
<dbReference type="PROSITE" id="PS50931">
    <property type="entry name" value="HTH_LYSR"/>
    <property type="match status" value="1"/>
</dbReference>
<dbReference type="GO" id="GO:0003700">
    <property type="term" value="F:DNA-binding transcription factor activity"/>
    <property type="evidence" value="ECO:0007669"/>
    <property type="project" value="InterPro"/>
</dbReference>
<evidence type="ECO:0000256" key="4">
    <source>
        <dbReference type="ARBA" id="ARBA00023163"/>
    </source>
</evidence>
<dbReference type="Gene3D" id="3.40.190.10">
    <property type="entry name" value="Periplasmic binding protein-like II"/>
    <property type="match status" value="2"/>
</dbReference>
<dbReference type="PRINTS" id="PR00039">
    <property type="entry name" value="HTHLYSR"/>
</dbReference>